<evidence type="ECO:0000313" key="2">
    <source>
        <dbReference type="Proteomes" id="UP000238479"/>
    </source>
</evidence>
<gene>
    <name evidence="1" type="ORF">RchiOBHm_Chr2g0151301</name>
</gene>
<reference evidence="1 2" key="1">
    <citation type="journal article" date="2018" name="Nat. Genet.">
        <title>The Rosa genome provides new insights in the design of modern roses.</title>
        <authorList>
            <person name="Bendahmane M."/>
        </authorList>
    </citation>
    <scope>NUCLEOTIDE SEQUENCE [LARGE SCALE GENOMIC DNA]</scope>
    <source>
        <strain evidence="2">cv. Old Blush</strain>
    </source>
</reference>
<dbReference type="Proteomes" id="UP000238479">
    <property type="component" value="Chromosome 2"/>
</dbReference>
<dbReference type="EMBL" id="PDCK01000040">
    <property type="protein sequence ID" value="PRQ52051.1"/>
    <property type="molecule type" value="Genomic_DNA"/>
</dbReference>
<dbReference type="Gramene" id="PRQ52051">
    <property type="protein sequence ID" value="PRQ52051"/>
    <property type="gene ID" value="RchiOBHm_Chr2g0151301"/>
</dbReference>
<keyword evidence="2" id="KW-1185">Reference proteome</keyword>
<dbReference type="AlphaFoldDB" id="A0A2P6S052"/>
<comment type="caution">
    <text evidence="1">The sequence shown here is derived from an EMBL/GenBank/DDBJ whole genome shotgun (WGS) entry which is preliminary data.</text>
</comment>
<protein>
    <submittedName>
        <fullName evidence="1">Uncharacterized protein</fullName>
    </submittedName>
</protein>
<sequence>MTIYKVVRIWTCIRRNIIEVKVYGHRLEAWRIINAVLQQPFCVLCSRSSFEVAAGRY</sequence>
<name>A0A2P6S052_ROSCH</name>
<evidence type="ECO:0000313" key="1">
    <source>
        <dbReference type="EMBL" id="PRQ52051.1"/>
    </source>
</evidence>
<accession>A0A2P6S052</accession>
<proteinExistence type="predicted"/>
<organism evidence="1 2">
    <name type="scientific">Rosa chinensis</name>
    <name type="common">China rose</name>
    <dbReference type="NCBI Taxonomy" id="74649"/>
    <lineage>
        <taxon>Eukaryota</taxon>
        <taxon>Viridiplantae</taxon>
        <taxon>Streptophyta</taxon>
        <taxon>Embryophyta</taxon>
        <taxon>Tracheophyta</taxon>
        <taxon>Spermatophyta</taxon>
        <taxon>Magnoliopsida</taxon>
        <taxon>eudicotyledons</taxon>
        <taxon>Gunneridae</taxon>
        <taxon>Pentapetalae</taxon>
        <taxon>rosids</taxon>
        <taxon>fabids</taxon>
        <taxon>Rosales</taxon>
        <taxon>Rosaceae</taxon>
        <taxon>Rosoideae</taxon>
        <taxon>Rosoideae incertae sedis</taxon>
        <taxon>Rosa</taxon>
    </lineage>
</organism>